<keyword evidence="6" id="KW-1185">Reference proteome</keyword>
<keyword evidence="4" id="KW-0732">Signal</keyword>
<keyword evidence="2" id="KW-0472">Membrane</keyword>
<evidence type="ECO:0000256" key="4">
    <source>
        <dbReference type="SAM" id="SignalP"/>
    </source>
</evidence>
<gene>
    <name evidence="5" type="ORF">SAMN05443144_10762</name>
</gene>
<protein>
    <recommendedName>
        <fullName evidence="7">TonB dependent receptor</fullName>
    </recommendedName>
</protein>
<keyword evidence="3" id="KW-0998">Cell outer membrane</keyword>
<proteinExistence type="predicted"/>
<comment type="subcellular location">
    <subcellularLocation>
        <location evidence="1">Cell outer membrane</location>
    </subcellularLocation>
</comment>
<feature type="chain" id="PRO_5012567392" description="TonB dependent receptor" evidence="4">
    <location>
        <begin position="23"/>
        <end position="567"/>
    </location>
</feature>
<evidence type="ECO:0000313" key="5">
    <source>
        <dbReference type="EMBL" id="SHF29416.1"/>
    </source>
</evidence>
<name>A0A1M5AH15_9BACT</name>
<sequence>MKRILTGTFLSFFIAIAAFPLAAQDRQGGDDDAMLPEIDPQDIEIRSEFNARFPGLRRQPILGFEPASRVYRIDSDRMPYIESREEVVADLPISDMARPDPPPYARLHYSPDINAFGRVGGGSYTSPEANFWGVTRLNDKSYIGGDLDFSSSEGHLDGQASSFRFLTANGEFATKLDEQTRLGFDLGLQNSFNHMYGVETSLDIPDSPRKEHGGFDIGANLERMKNGVAGWQMQAHMRYYDARVLAGDLSGETDEGVYNVSLAKRWAGASPMETITAKLGGRMGDYSNSMVADQWMTGQAGVEYQRLFNYELHVTVDASIYYGSDAFEDKVYFGPSATVELPLFEGATLIGNIGARPYVRSAEQLHTTNRFLNSGNNFRHTYKMYGSGELKLTYSEVGTLSGGIRYEDISNHPVFERNAVATNPDQLLFYEVRYADATNVRLYAAATHQVVPEKFWLSGEAYAQLPELRDGGRIPFSEKLGLNSGFGLKLFDGMTIEGWADYRGIRENDQGQDMEDYLLVGGQLDVSITDKIGVYGKVVNLLDQQYQQWEGYVERPLQIYGGLTFKL</sequence>
<dbReference type="OrthoDB" id="1522212at2"/>
<feature type="signal peptide" evidence="4">
    <location>
        <begin position="1"/>
        <end position="22"/>
    </location>
</feature>
<dbReference type="EMBL" id="FQUS01000007">
    <property type="protein sequence ID" value="SHF29416.1"/>
    <property type="molecule type" value="Genomic_DNA"/>
</dbReference>
<evidence type="ECO:0000256" key="3">
    <source>
        <dbReference type="ARBA" id="ARBA00023237"/>
    </source>
</evidence>
<dbReference type="AlphaFoldDB" id="A0A1M5AH15"/>
<organism evidence="5 6">
    <name type="scientific">Fodinibius roseus</name>
    <dbReference type="NCBI Taxonomy" id="1194090"/>
    <lineage>
        <taxon>Bacteria</taxon>
        <taxon>Pseudomonadati</taxon>
        <taxon>Balneolota</taxon>
        <taxon>Balneolia</taxon>
        <taxon>Balneolales</taxon>
        <taxon>Balneolaceae</taxon>
        <taxon>Fodinibius</taxon>
    </lineage>
</organism>
<evidence type="ECO:0008006" key="7">
    <source>
        <dbReference type="Google" id="ProtNLM"/>
    </source>
</evidence>
<dbReference type="GO" id="GO:0009279">
    <property type="term" value="C:cell outer membrane"/>
    <property type="evidence" value="ECO:0007669"/>
    <property type="project" value="UniProtKB-SubCell"/>
</dbReference>
<evidence type="ECO:0000313" key="6">
    <source>
        <dbReference type="Proteomes" id="UP000184041"/>
    </source>
</evidence>
<dbReference type="Gene3D" id="2.40.170.20">
    <property type="entry name" value="TonB-dependent receptor, beta-barrel domain"/>
    <property type="match status" value="1"/>
</dbReference>
<evidence type="ECO:0000256" key="1">
    <source>
        <dbReference type="ARBA" id="ARBA00004442"/>
    </source>
</evidence>
<accession>A0A1M5AH15</accession>
<dbReference type="SUPFAM" id="SSF56935">
    <property type="entry name" value="Porins"/>
    <property type="match status" value="1"/>
</dbReference>
<dbReference type="InterPro" id="IPR036942">
    <property type="entry name" value="Beta-barrel_TonB_sf"/>
</dbReference>
<evidence type="ECO:0000256" key="2">
    <source>
        <dbReference type="ARBA" id="ARBA00023136"/>
    </source>
</evidence>
<reference evidence="5 6" key="1">
    <citation type="submission" date="2016-11" db="EMBL/GenBank/DDBJ databases">
        <authorList>
            <person name="Jaros S."/>
            <person name="Januszkiewicz K."/>
            <person name="Wedrychowicz H."/>
        </authorList>
    </citation>
    <scope>NUCLEOTIDE SEQUENCE [LARGE SCALE GENOMIC DNA]</scope>
    <source>
        <strain evidence="5 6">DSM 21986</strain>
    </source>
</reference>
<dbReference type="Proteomes" id="UP000184041">
    <property type="component" value="Unassembled WGS sequence"/>
</dbReference>
<dbReference type="STRING" id="1194090.SAMN05443144_10762"/>
<dbReference type="RefSeq" id="WP_073061983.1">
    <property type="nucleotide sequence ID" value="NZ_FQUS01000007.1"/>
</dbReference>